<dbReference type="PANTHER" id="PTHR42208:SF1">
    <property type="entry name" value="HEAVY METAL TRANSPORTER"/>
    <property type="match status" value="1"/>
</dbReference>
<dbReference type="OrthoDB" id="594443at2"/>
<evidence type="ECO:0000259" key="2">
    <source>
        <dbReference type="Pfam" id="PF13386"/>
    </source>
</evidence>
<feature type="transmembrane region" description="Helical" evidence="1">
    <location>
        <begin position="114"/>
        <end position="138"/>
    </location>
</feature>
<keyword evidence="1" id="KW-0472">Membrane</keyword>
<proteinExistence type="predicted"/>
<feature type="transmembrane region" description="Helical" evidence="1">
    <location>
        <begin position="33"/>
        <end position="55"/>
    </location>
</feature>
<dbReference type="PANTHER" id="PTHR42208">
    <property type="entry name" value="HEAVY METAL TRANSPORTER-RELATED"/>
    <property type="match status" value="1"/>
</dbReference>
<feature type="transmembrane region" description="Helical" evidence="1">
    <location>
        <begin position="144"/>
        <end position="163"/>
    </location>
</feature>
<dbReference type="Pfam" id="PF13386">
    <property type="entry name" value="DsbD_2"/>
    <property type="match status" value="1"/>
</dbReference>
<comment type="caution">
    <text evidence="3">The sequence shown here is derived from an EMBL/GenBank/DDBJ whole genome shotgun (WGS) entry which is preliminary data.</text>
</comment>
<dbReference type="Proteomes" id="UP000282832">
    <property type="component" value="Unassembled WGS sequence"/>
</dbReference>
<sequence>MYGFLLGLTGSWHCAVMCGPLQSFFFNSSQKNYWAFITYQIGRIFIYALLGYLVAYLGVLGLFAKFWYVYFVLVAIFIALLLLGIIKDQSFTFLHKFFGKPLQEFGKKLGNFRFLLFGMSNGFLPCGLVMGGLGISLIQNSPKLGAWNMVIFGISTLPALILTHLGFQKSLLSSQSKVGKILQWISWFVVFGLLFQGFWGILAQVSEAVKNHPLTPIICH</sequence>
<accession>A0A437PWE6</accession>
<protein>
    <submittedName>
        <fullName evidence="3">Sulfite exporter TauE/SafE family protein</fullName>
    </submittedName>
</protein>
<evidence type="ECO:0000313" key="4">
    <source>
        <dbReference type="Proteomes" id="UP000282832"/>
    </source>
</evidence>
<keyword evidence="1" id="KW-0812">Transmembrane</keyword>
<keyword evidence="1" id="KW-1133">Transmembrane helix</keyword>
<keyword evidence="4" id="KW-1185">Reference proteome</keyword>
<dbReference type="EMBL" id="SACY01000001">
    <property type="protein sequence ID" value="RVU26573.1"/>
    <property type="molecule type" value="Genomic_DNA"/>
</dbReference>
<evidence type="ECO:0000313" key="3">
    <source>
        <dbReference type="EMBL" id="RVU26573.1"/>
    </source>
</evidence>
<organism evidence="3 4">
    <name type="scientific">Sandaracinomonas limnophila</name>
    <dbReference type="NCBI Taxonomy" id="1862386"/>
    <lineage>
        <taxon>Bacteria</taxon>
        <taxon>Pseudomonadati</taxon>
        <taxon>Bacteroidota</taxon>
        <taxon>Cytophagia</taxon>
        <taxon>Cytophagales</taxon>
        <taxon>Flectobacillaceae</taxon>
        <taxon>Sandaracinomonas</taxon>
    </lineage>
</organism>
<feature type="transmembrane region" description="Helical" evidence="1">
    <location>
        <begin position="184"/>
        <end position="205"/>
    </location>
</feature>
<dbReference type="InterPro" id="IPR039447">
    <property type="entry name" value="UreH-like_TM_dom"/>
</dbReference>
<feature type="transmembrane region" description="Helical" evidence="1">
    <location>
        <begin position="67"/>
        <end position="86"/>
    </location>
</feature>
<gene>
    <name evidence="3" type="ORF">EOJ36_00850</name>
</gene>
<reference evidence="3 4" key="1">
    <citation type="submission" date="2019-01" db="EMBL/GenBank/DDBJ databases">
        <authorList>
            <person name="Chen W.-M."/>
        </authorList>
    </citation>
    <scope>NUCLEOTIDE SEQUENCE [LARGE SCALE GENOMIC DNA]</scope>
    <source>
        <strain evidence="3 4">FSY-15</strain>
    </source>
</reference>
<dbReference type="RefSeq" id="WP_127802125.1">
    <property type="nucleotide sequence ID" value="NZ_SACY01000001.1"/>
</dbReference>
<feature type="transmembrane region" description="Helical" evidence="1">
    <location>
        <begin position="6"/>
        <end position="26"/>
    </location>
</feature>
<dbReference type="AlphaFoldDB" id="A0A437PWE6"/>
<feature type="domain" description="Urease accessory protein UreH-like transmembrane" evidence="2">
    <location>
        <begin position="4"/>
        <end position="185"/>
    </location>
</feature>
<name>A0A437PWE6_9BACT</name>
<evidence type="ECO:0000256" key="1">
    <source>
        <dbReference type="SAM" id="Phobius"/>
    </source>
</evidence>